<evidence type="ECO:0000313" key="2">
    <source>
        <dbReference type="EMBL" id="CAL5986042.1"/>
    </source>
</evidence>
<comment type="caution">
    <text evidence="1">The sequence shown here is derived from an EMBL/GenBank/DDBJ whole genome shotgun (WGS) entry which is preliminary data.</text>
</comment>
<evidence type="ECO:0000313" key="1">
    <source>
        <dbReference type="EMBL" id="CAI9956087.1"/>
    </source>
</evidence>
<dbReference type="AlphaFoldDB" id="A0AA86QLN1"/>
<reference evidence="2 5" key="2">
    <citation type="submission" date="2024-07" db="EMBL/GenBank/DDBJ databases">
        <authorList>
            <person name="Akdeniz Z."/>
        </authorList>
    </citation>
    <scope>NUCLEOTIDE SEQUENCE [LARGE SCALE GENOMIC DNA]</scope>
</reference>
<accession>A0AA86QLN1</accession>
<dbReference type="EMBL" id="CATOUU010000870">
    <property type="protein sequence ID" value="CAI9956087.1"/>
    <property type="molecule type" value="Genomic_DNA"/>
</dbReference>
<protein>
    <submittedName>
        <fullName evidence="2">Hypothetical_protein</fullName>
    </submittedName>
</protein>
<sequence length="209" mass="24312">MDTTSTLHETIQNYTTTYLIIAHSKYFFDLGHTRDQPLDSRAAVLSRENLEKTLDLVRRPTAEHRRQCFRDGRLGEAALSGFVQNEKADLLQTAVHAREPALFPKQRLRVSEMTQISVIRRPAMVHENFLEMNKPKFIVYRMCAEQNQALTTAQRNQFYKLTPNAQQKEFTSCFGSKLLRLQTVLAAQNSKRRLNEVGRRRQWTQNCVL</sequence>
<evidence type="ECO:0000313" key="3">
    <source>
        <dbReference type="EMBL" id="CAL5986052.1"/>
    </source>
</evidence>
<proteinExistence type="predicted"/>
<dbReference type="EMBL" id="CAXDID020000019">
    <property type="protein sequence ID" value="CAL5986052.1"/>
    <property type="molecule type" value="Genomic_DNA"/>
</dbReference>
<name>A0AA86QLN1_9EUKA</name>
<dbReference type="Proteomes" id="UP001642409">
    <property type="component" value="Unassembled WGS sequence"/>
</dbReference>
<evidence type="ECO:0000313" key="4">
    <source>
        <dbReference type="EMBL" id="CAL6111179.1"/>
    </source>
</evidence>
<evidence type="ECO:0000313" key="5">
    <source>
        <dbReference type="Proteomes" id="UP001642409"/>
    </source>
</evidence>
<organism evidence="1">
    <name type="scientific">Hexamita inflata</name>
    <dbReference type="NCBI Taxonomy" id="28002"/>
    <lineage>
        <taxon>Eukaryota</taxon>
        <taxon>Metamonada</taxon>
        <taxon>Diplomonadida</taxon>
        <taxon>Hexamitidae</taxon>
        <taxon>Hexamitinae</taxon>
        <taxon>Hexamita</taxon>
    </lineage>
</organism>
<reference evidence="1" key="1">
    <citation type="submission" date="2023-06" db="EMBL/GenBank/DDBJ databases">
        <authorList>
            <person name="Kurt Z."/>
        </authorList>
    </citation>
    <scope>NUCLEOTIDE SEQUENCE</scope>
</reference>
<dbReference type="EMBL" id="CAXDID020000702">
    <property type="protein sequence ID" value="CAL6111179.1"/>
    <property type="molecule type" value="Genomic_DNA"/>
</dbReference>
<dbReference type="EMBL" id="CAXDID020000019">
    <property type="protein sequence ID" value="CAL5986042.1"/>
    <property type="molecule type" value="Genomic_DNA"/>
</dbReference>
<gene>
    <name evidence="1" type="ORF">HINF_LOCUS43732</name>
    <name evidence="4" type="ORF">HINF_LOCUS76273</name>
    <name evidence="2" type="ORF">HINF_LOCUS9226</name>
    <name evidence="3" type="ORF">HINF_LOCUS9231</name>
</gene>
<keyword evidence="5" id="KW-1185">Reference proteome</keyword>